<organism evidence="1 2">
    <name type="scientific">Puccinia striiformis f. sp. tritici</name>
    <dbReference type="NCBI Taxonomy" id="168172"/>
    <lineage>
        <taxon>Eukaryota</taxon>
        <taxon>Fungi</taxon>
        <taxon>Dikarya</taxon>
        <taxon>Basidiomycota</taxon>
        <taxon>Pucciniomycotina</taxon>
        <taxon>Pucciniomycetes</taxon>
        <taxon>Pucciniales</taxon>
        <taxon>Pucciniaceae</taxon>
        <taxon>Puccinia</taxon>
    </lineage>
</organism>
<dbReference type="EMBL" id="CM045875">
    <property type="protein sequence ID" value="KAI7943887.1"/>
    <property type="molecule type" value="Genomic_DNA"/>
</dbReference>
<accession>A0ACC0E2M4</accession>
<dbReference type="Proteomes" id="UP001060170">
    <property type="component" value="Chromosome 11"/>
</dbReference>
<reference evidence="2" key="2">
    <citation type="journal article" date="2018" name="Mol. Plant Microbe Interact.">
        <title>Genome sequence resources for the wheat stripe rust pathogen (Puccinia striiformis f. sp. tritici) and the barley stripe rust pathogen (Puccinia striiformis f. sp. hordei).</title>
        <authorList>
            <person name="Xia C."/>
            <person name="Wang M."/>
            <person name="Yin C."/>
            <person name="Cornejo O.E."/>
            <person name="Hulbert S.H."/>
            <person name="Chen X."/>
        </authorList>
    </citation>
    <scope>NUCLEOTIDE SEQUENCE [LARGE SCALE GENOMIC DNA]</scope>
    <source>
        <strain evidence="2">93-210</strain>
    </source>
</reference>
<proteinExistence type="predicted"/>
<evidence type="ECO:0000313" key="1">
    <source>
        <dbReference type="EMBL" id="KAI7943887.1"/>
    </source>
</evidence>
<sequence>MYCIDCGATPVRLGNWCQSCVNVWASIPSTLPAVAFQPPRKKSTLPAVAIQPPMNKPKSAHEIMCLRHQEAIQQALSFQSNAIPNPVTQSQLSQNLAIANSQAVMAQFSAPGSQVISAIPSEPHLSVGPYESACLSRMKPYHRPQVIKGAKAPKEPASKGIISSVSTPQKTSVPCGFEMWYKGRFTTGQAVIRTNQFILWADPTSFSSLINTLCNKYNGSVELVTGPNEDRAKFVTEHLPYCRLGLQRSGLFEDYESFVDFLKREKAIDLIFDWDAFLRDQLDLEELNGMKDATQKYSLRSGTSQSTPEKRDPILGDEYISEDEYDGSDSSLPSGDFSISSKVKNTTKTEKHPVDKHSDSKVMIKNSTSRSTSKPTKLIDNEIEVVRISNPILDPQDLSWDCFGTPENSLSLRNDKDLNWVNGVRYELNLDGLNTTQRICLYRVNYQNCLKLKSTSKIISAEILNSGTVFPMIAKYKTNFTWPNCLMRTYALARQFMAQICQEIKSSECATKLKQLAKKIRIIDGFPVHCDFETRSRSDDKFIPGQDDDVLPSRVDSPDYSFYDSTLQLAEDEPSHIFFMEERIQGFTDLMLPTASENSSQINLLLHCFQHWVYAHTHGQMIITHFKGNAPLIAKPRVIDLDPLSHWARGVNTKNIISDFVQKHICTQACKRLGLPDLEEIHWSPKCGITNRESTNRESRSASINTQMNPEDIELISMIRQGKKALGFS</sequence>
<name>A0ACC0E2M4_9BASI</name>
<reference evidence="2" key="1">
    <citation type="journal article" date="2018" name="BMC Genomics">
        <title>Genomic insights into host adaptation between the wheat stripe rust pathogen (Puccinia striiformis f. sp. tritici) and the barley stripe rust pathogen (Puccinia striiformis f. sp. hordei).</title>
        <authorList>
            <person name="Xia C."/>
            <person name="Wang M."/>
            <person name="Yin C."/>
            <person name="Cornejo O.E."/>
            <person name="Hulbert S.H."/>
            <person name="Chen X."/>
        </authorList>
    </citation>
    <scope>NUCLEOTIDE SEQUENCE [LARGE SCALE GENOMIC DNA]</scope>
    <source>
        <strain evidence="2">93-210</strain>
    </source>
</reference>
<protein>
    <submittedName>
        <fullName evidence="1">Uncharacterized protein</fullName>
    </submittedName>
</protein>
<reference evidence="1 2" key="3">
    <citation type="journal article" date="2022" name="Microbiol. Spectr.">
        <title>Folding features and dynamics of 3D genome architecture in plant fungal pathogens.</title>
        <authorList>
            <person name="Xia C."/>
        </authorList>
    </citation>
    <scope>NUCLEOTIDE SEQUENCE [LARGE SCALE GENOMIC DNA]</scope>
    <source>
        <strain evidence="1 2">93-210</strain>
    </source>
</reference>
<comment type="caution">
    <text evidence="1">The sequence shown here is derived from an EMBL/GenBank/DDBJ whole genome shotgun (WGS) entry which is preliminary data.</text>
</comment>
<keyword evidence="2" id="KW-1185">Reference proteome</keyword>
<gene>
    <name evidence="1" type="ORF">MJO28_011415</name>
</gene>
<evidence type="ECO:0000313" key="2">
    <source>
        <dbReference type="Proteomes" id="UP001060170"/>
    </source>
</evidence>